<dbReference type="PIRSF" id="PIRSF000151">
    <property type="entry name" value="GPR"/>
    <property type="match status" value="1"/>
</dbReference>
<evidence type="ECO:0000313" key="10">
    <source>
        <dbReference type="Proteomes" id="UP001344251"/>
    </source>
</evidence>
<dbReference type="InterPro" id="IPR012134">
    <property type="entry name" value="Glu-5-SA_DH"/>
</dbReference>
<keyword evidence="2 7" id="KW-0028">Amino-acid biosynthesis</keyword>
<keyword evidence="5 7" id="KW-0560">Oxidoreductase</keyword>
<dbReference type="Gene3D" id="3.40.309.10">
    <property type="entry name" value="Aldehyde Dehydrogenase, Chain A, domain 2"/>
    <property type="match status" value="1"/>
</dbReference>
<organism evidence="9 10">
    <name type="scientific">Streptomyces decoyicus</name>
    <dbReference type="NCBI Taxonomy" id="249567"/>
    <lineage>
        <taxon>Bacteria</taxon>
        <taxon>Bacillati</taxon>
        <taxon>Actinomycetota</taxon>
        <taxon>Actinomycetes</taxon>
        <taxon>Kitasatosporales</taxon>
        <taxon>Streptomycetaceae</taxon>
        <taxon>Streptomyces</taxon>
    </lineage>
</organism>
<dbReference type="InterPro" id="IPR016163">
    <property type="entry name" value="Ald_DH_C"/>
</dbReference>
<dbReference type="NCBIfam" id="TIGR00407">
    <property type="entry name" value="proA"/>
    <property type="match status" value="1"/>
</dbReference>
<dbReference type="PANTHER" id="PTHR11063">
    <property type="entry name" value="GLUTAMATE SEMIALDEHYDE DEHYDROGENASE"/>
    <property type="match status" value="1"/>
</dbReference>
<dbReference type="GO" id="GO:0004350">
    <property type="term" value="F:glutamate-5-semialdehyde dehydrogenase activity"/>
    <property type="evidence" value="ECO:0007669"/>
    <property type="project" value="UniProtKB-EC"/>
</dbReference>
<dbReference type="InterPro" id="IPR020593">
    <property type="entry name" value="G-glutamylP_reductase_CS"/>
</dbReference>
<dbReference type="InterPro" id="IPR016161">
    <property type="entry name" value="Ald_DH/histidinol_DH"/>
</dbReference>
<dbReference type="EC" id="1.2.1.41" evidence="7"/>
<gene>
    <name evidence="7" type="primary">proA</name>
    <name evidence="9" type="ORF">OG863_27065</name>
</gene>
<evidence type="ECO:0000259" key="8">
    <source>
        <dbReference type="Pfam" id="PF00171"/>
    </source>
</evidence>
<evidence type="ECO:0000256" key="7">
    <source>
        <dbReference type="HAMAP-Rule" id="MF_00412"/>
    </source>
</evidence>
<evidence type="ECO:0000256" key="6">
    <source>
        <dbReference type="ARBA" id="ARBA00049024"/>
    </source>
</evidence>
<evidence type="ECO:0000256" key="5">
    <source>
        <dbReference type="ARBA" id="ARBA00023002"/>
    </source>
</evidence>
<dbReference type="InterPro" id="IPR016162">
    <property type="entry name" value="Ald_DH_N"/>
</dbReference>
<dbReference type="EMBL" id="CP109106">
    <property type="protein sequence ID" value="WSB71312.1"/>
    <property type="molecule type" value="Genomic_DNA"/>
</dbReference>
<keyword evidence="10" id="KW-1185">Reference proteome</keyword>
<evidence type="ECO:0000256" key="3">
    <source>
        <dbReference type="ARBA" id="ARBA00022650"/>
    </source>
</evidence>
<evidence type="ECO:0000256" key="4">
    <source>
        <dbReference type="ARBA" id="ARBA00022857"/>
    </source>
</evidence>
<dbReference type="PROSITE" id="PS01223">
    <property type="entry name" value="PROA"/>
    <property type="match status" value="1"/>
</dbReference>
<protein>
    <recommendedName>
        <fullName evidence="7">Gamma-glutamyl phosphate reductase</fullName>
        <shortName evidence="7">GPR</shortName>
        <ecNumber evidence="7">1.2.1.41</ecNumber>
    </recommendedName>
    <alternativeName>
        <fullName evidence="7">Glutamate-5-semialdehyde dehydrogenase</fullName>
    </alternativeName>
    <alternativeName>
        <fullName evidence="7">Glutamyl-gamma-semialdehyde dehydrogenase</fullName>
        <shortName evidence="7">GSA dehydrogenase</shortName>
    </alternativeName>
</protein>
<comment type="function">
    <text evidence="7">Catalyzes the NADPH-dependent reduction of L-glutamate 5-phosphate into L-glutamate 5-semialdehyde and phosphate. The product spontaneously undergoes cyclization to form 1-pyrroline-5-carboxylate.</text>
</comment>
<dbReference type="HAMAP" id="MF_00412">
    <property type="entry name" value="ProA"/>
    <property type="match status" value="1"/>
</dbReference>
<dbReference type="Pfam" id="PF00171">
    <property type="entry name" value="Aldedh"/>
    <property type="match status" value="1"/>
</dbReference>
<keyword evidence="7" id="KW-0963">Cytoplasm</keyword>
<dbReference type="Gene3D" id="3.40.605.10">
    <property type="entry name" value="Aldehyde Dehydrogenase, Chain A, domain 1"/>
    <property type="match status" value="1"/>
</dbReference>
<reference evidence="9 10" key="1">
    <citation type="submission" date="2022-10" db="EMBL/GenBank/DDBJ databases">
        <title>The complete genomes of actinobacterial strains from the NBC collection.</title>
        <authorList>
            <person name="Joergensen T.S."/>
            <person name="Alvarez Arevalo M."/>
            <person name="Sterndorff E.B."/>
            <person name="Faurdal D."/>
            <person name="Vuksanovic O."/>
            <person name="Mourched A.-S."/>
            <person name="Charusanti P."/>
            <person name="Shaw S."/>
            <person name="Blin K."/>
            <person name="Weber T."/>
        </authorList>
    </citation>
    <scope>NUCLEOTIDE SEQUENCE [LARGE SCALE GENOMIC DNA]</scope>
    <source>
        <strain evidence="9 10">NBC 01774</strain>
    </source>
</reference>
<dbReference type="Proteomes" id="UP001344251">
    <property type="component" value="Chromosome"/>
</dbReference>
<comment type="similarity">
    <text evidence="7">Belongs to the gamma-glutamyl phosphate reductase family.</text>
</comment>
<evidence type="ECO:0000256" key="1">
    <source>
        <dbReference type="ARBA" id="ARBA00004985"/>
    </source>
</evidence>
<proteinExistence type="inferred from homology"/>
<dbReference type="InterPro" id="IPR015590">
    <property type="entry name" value="Aldehyde_DH_dom"/>
</dbReference>
<dbReference type="CDD" id="cd07079">
    <property type="entry name" value="ALDH_F18-19_ProA-GPR"/>
    <property type="match status" value="1"/>
</dbReference>
<evidence type="ECO:0000256" key="2">
    <source>
        <dbReference type="ARBA" id="ARBA00022605"/>
    </source>
</evidence>
<dbReference type="RefSeq" id="WP_326620913.1">
    <property type="nucleotide sequence ID" value="NZ_CP109106.1"/>
</dbReference>
<comment type="subcellular location">
    <subcellularLocation>
        <location evidence="7">Cytoplasm</location>
    </subcellularLocation>
</comment>
<comment type="catalytic activity">
    <reaction evidence="6 7">
        <text>L-glutamate 5-semialdehyde + phosphate + NADP(+) = L-glutamyl 5-phosphate + NADPH + H(+)</text>
        <dbReference type="Rhea" id="RHEA:19541"/>
        <dbReference type="ChEBI" id="CHEBI:15378"/>
        <dbReference type="ChEBI" id="CHEBI:43474"/>
        <dbReference type="ChEBI" id="CHEBI:57783"/>
        <dbReference type="ChEBI" id="CHEBI:58066"/>
        <dbReference type="ChEBI" id="CHEBI:58274"/>
        <dbReference type="ChEBI" id="CHEBI:58349"/>
        <dbReference type="EC" id="1.2.1.41"/>
    </reaction>
</comment>
<dbReference type="SUPFAM" id="SSF53720">
    <property type="entry name" value="ALDH-like"/>
    <property type="match status" value="1"/>
</dbReference>
<evidence type="ECO:0000313" key="9">
    <source>
        <dbReference type="EMBL" id="WSB71312.1"/>
    </source>
</evidence>
<keyword evidence="3 7" id="KW-0641">Proline biosynthesis</keyword>
<dbReference type="NCBIfam" id="NF001221">
    <property type="entry name" value="PRK00197.1"/>
    <property type="match status" value="1"/>
</dbReference>
<feature type="domain" description="Aldehyde dehydrogenase" evidence="8">
    <location>
        <begin position="7"/>
        <end position="289"/>
    </location>
</feature>
<accession>A0ABZ1FMW2</accession>
<name>A0ABZ1FMW2_9ACTN</name>
<keyword evidence="4 7" id="KW-0521">NADP</keyword>
<comment type="pathway">
    <text evidence="1 7">Amino-acid biosynthesis; L-proline biosynthesis; L-glutamate 5-semialdehyde from L-glutamate: step 2/2.</text>
</comment>
<sequence length="422" mass="43812">MTSSASHSSPVLETARRAREAAAVLAPLPRTARDAALLAIADALVAQTGTIVAANAEDTAKARAAGTAESIVDRLTLTPERIAAIAADVRQVVALPDPVGEVLRGSTLPNGLDLRQVRVPLGVIGIIYEARPNVTVDAAALCLKSGNAVLLRGSSSAYASNSALVDVLRDAVRSAGLPADAVQLVPGESRDSVRELMRARGLVDVLIPRGGASLIRTVVEESTVPVIETGTGNCHVYVDEAADLDMAVDILVNSKAQRPSVCNAAETVLVHAGIAEKFLPRALAALTEAGVIVHGDAAWQQAGPGLVAPATDEDWATEYLSYDIAAAVVPDLDAAVAHIRRWTSGHTEAIVTTSQAAARRFTQLVDSTTVAVNASTRFTDGGQFGFGAEIGISTQKLHARGPMGLPELTSTKYILTGDGHTR</sequence>
<dbReference type="InterPro" id="IPR000965">
    <property type="entry name" value="GPR_dom"/>
</dbReference>
<dbReference type="PANTHER" id="PTHR11063:SF8">
    <property type="entry name" value="DELTA-1-PYRROLINE-5-CARBOXYLATE SYNTHASE"/>
    <property type="match status" value="1"/>
</dbReference>